<evidence type="ECO:0000259" key="2">
    <source>
        <dbReference type="Pfam" id="PF04993"/>
    </source>
</evidence>
<evidence type="ECO:0000256" key="1">
    <source>
        <dbReference type="SAM" id="MobiDB-lite"/>
    </source>
</evidence>
<proteinExistence type="predicted"/>
<gene>
    <name evidence="3" type="ORF">ACFFJ6_19630</name>
</gene>
<feature type="compositionally biased region" description="Basic residues" evidence="1">
    <location>
        <begin position="146"/>
        <end position="157"/>
    </location>
</feature>
<dbReference type="InterPro" id="IPR047525">
    <property type="entry name" value="TfoX-like"/>
</dbReference>
<organism evidence="3 4">
    <name type="scientific">Rhodopseudomonas telluris</name>
    <dbReference type="NCBI Taxonomy" id="644215"/>
    <lineage>
        <taxon>Bacteria</taxon>
        <taxon>Pseudomonadati</taxon>
        <taxon>Pseudomonadota</taxon>
        <taxon>Alphaproteobacteria</taxon>
        <taxon>Hyphomicrobiales</taxon>
        <taxon>Nitrobacteraceae</taxon>
        <taxon>Rhodopseudomonas</taxon>
    </lineage>
</organism>
<evidence type="ECO:0000313" key="3">
    <source>
        <dbReference type="EMBL" id="MFC0242713.1"/>
    </source>
</evidence>
<dbReference type="Pfam" id="PF04993">
    <property type="entry name" value="TfoX_N"/>
    <property type="match status" value="1"/>
</dbReference>
<name>A0ABV6EWV8_9BRAD</name>
<keyword evidence="4" id="KW-1185">Reference proteome</keyword>
<dbReference type="Gene3D" id="3.30.1460.30">
    <property type="entry name" value="YgaC/TfoX-N like chaperone"/>
    <property type="match status" value="1"/>
</dbReference>
<accession>A0ABV6EWV8</accession>
<dbReference type="PANTHER" id="PTHR36121">
    <property type="entry name" value="PROTEIN SXY"/>
    <property type="match status" value="1"/>
</dbReference>
<feature type="region of interest" description="Disordered" evidence="1">
    <location>
        <begin position="104"/>
        <end position="170"/>
    </location>
</feature>
<dbReference type="InterPro" id="IPR007076">
    <property type="entry name" value="TfoX_N"/>
</dbReference>
<dbReference type="PANTHER" id="PTHR36121:SF1">
    <property type="entry name" value="PROTEIN SXY"/>
    <property type="match status" value="1"/>
</dbReference>
<comment type="caution">
    <text evidence="3">The sequence shown here is derived from an EMBL/GenBank/DDBJ whole genome shotgun (WGS) entry which is preliminary data.</text>
</comment>
<dbReference type="SUPFAM" id="SSF159894">
    <property type="entry name" value="YgaC/TfoX-N like"/>
    <property type="match status" value="1"/>
</dbReference>
<dbReference type="EMBL" id="JBHLWM010000008">
    <property type="protein sequence ID" value="MFC0242713.1"/>
    <property type="molecule type" value="Genomic_DNA"/>
</dbReference>
<feature type="compositionally biased region" description="Low complexity" evidence="1">
    <location>
        <begin position="114"/>
        <end position="142"/>
    </location>
</feature>
<feature type="domain" description="TfoX N-terminal" evidence="2">
    <location>
        <begin position="8"/>
        <end position="101"/>
    </location>
</feature>
<dbReference type="RefSeq" id="WP_378390951.1">
    <property type="nucleotide sequence ID" value="NZ_JBHLWM010000008.1"/>
</dbReference>
<evidence type="ECO:0000313" key="4">
    <source>
        <dbReference type="Proteomes" id="UP001589775"/>
    </source>
</evidence>
<sequence length="170" mass="18276">MDREYLADLFEPFGPVAIRRMFSGFGISVDGVNFALVLRGAIYLRTDGATIARFEAEGSQPFAYTTRQRTVTVASYWRLPDRLLDEPDELVEWARAALAAAERAALAKPRKPKAAATKPAAPKATKAKAQGAKKAAKAAPAEKAARSPRKASPRKSPGKPAATRRAPAKS</sequence>
<protein>
    <submittedName>
        <fullName evidence="3">TfoX/Sxy family protein</fullName>
    </submittedName>
</protein>
<dbReference type="Proteomes" id="UP001589775">
    <property type="component" value="Unassembled WGS sequence"/>
</dbReference>
<reference evidence="3 4" key="1">
    <citation type="submission" date="2024-09" db="EMBL/GenBank/DDBJ databases">
        <authorList>
            <person name="Sun Q."/>
            <person name="Mori K."/>
        </authorList>
    </citation>
    <scope>NUCLEOTIDE SEQUENCE [LARGE SCALE GENOMIC DNA]</scope>
    <source>
        <strain evidence="3 4">KCTC 23279</strain>
    </source>
</reference>